<evidence type="ECO:0000313" key="2">
    <source>
        <dbReference type="EMBL" id="AEH06656.1"/>
    </source>
</evidence>
<dbReference type="PANTHER" id="PTHR35902">
    <property type="entry name" value="S-LAYER DOMAIN-LIKE PROTEIN-RELATED"/>
    <property type="match status" value="1"/>
</dbReference>
<gene>
    <name evidence="2" type="ordered locus">Metok_0678</name>
</gene>
<dbReference type="AlphaFoldDB" id="F8ALY1"/>
<dbReference type="Proteomes" id="UP000009296">
    <property type="component" value="Chromosome"/>
</dbReference>
<sequence>MKKIFSILVLIFLATSISYGLTIDNPQYRVDKISPTEKSPNIIHPGDDVDLWFKITNNKYNKEVKDVRVSITPHYPFEIKQVNPIKGTATISHLNIGESDTTYFKLHVNEDAPSGYYRIDVNVEATEYSKNSGEYQVNFTKIYYLPVYGIANFEIYTNNDNINPAKTKNMSIILKNRGTGIAKYLTLNLKGSENVNIVGPTTFYLKSVKPNENIRIPTIKIYALTKANDGIYPITATMHWIGEDGNTYSSTIPINIKVVKKIYNNSVFVYLDEYEYNPEGSEIDIGVANRGSTPIKHCVLKMSGITDLNNNYIKYIGDLDEDDYDTVTYTVCGKLNETVPVKVDLTYFDDYHNEYHISKTFNITFKENTEAKSYTNYYYLIIGLVIIIIVYYIYKKRRKKEIYEYEEEE</sequence>
<protein>
    <recommendedName>
        <fullName evidence="4">CARDB domain-containing protein</fullName>
    </recommendedName>
</protein>
<feature type="transmembrane region" description="Helical" evidence="1">
    <location>
        <begin position="377"/>
        <end position="394"/>
    </location>
</feature>
<name>F8ALY1_METOI</name>
<reference evidence="2" key="1">
    <citation type="submission" date="2011-05" db="EMBL/GenBank/DDBJ databases">
        <title>Complete sequence of chromosome of Methanothermococcus okinawensis IH1.</title>
        <authorList>
            <consortium name="US DOE Joint Genome Institute"/>
            <person name="Lucas S."/>
            <person name="Han J."/>
            <person name="Lapidus A."/>
            <person name="Cheng J.-F."/>
            <person name="Goodwin L."/>
            <person name="Pitluck S."/>
            <person name="Peters L."/>
            <person name="Mikhailova N."/>
            <person name="Held B."/>
            <person name="Han C."/>
            <person name="Tapia R."/>
            <person name="Land M."/>
            <person name="Hauser L."/>
            <person name="Kyrpides N."/>
            <person name="Ivanova N."/>
            <person name="Pagani I."/>
            <person name="Sieprawska-Lupa M."/>
            <person name="Takai K."/>
            <person name="Miyazaki J."/>
            <person name="Whitman W."/>
            <person name="Woyke T."/>
        </authorList>
    </citation>
    <scope>NUCLEOTIDE SEQUENCE [LARGE SCALE GENOMIC DNA]</scope>
    <source>
        <strain evidence="2">IH1</strain>
    </source>
</reference>
<dbReference type="RefSeq" id="WP_013866842.1">
    <property type="nucleotide sequence ID" value="NC_015636.1"/>
</dbReference>
<dbReference type="KEGG" id="mok:Metok_0678"/>
<dbReference type="HOGENOM" id="CLU_036466_0_0_2"/>
<keyword evidence="1" id="KW-0472">Membrane</keyword>
<accession>F8ALY1</accession>
<dbReference type="EMBL" id="CP002792">
    <property type="protein sequence ID" value="AEH06656.1"/>
    <property type="molecule type" value="Genomic_DNA"/>
</dbReference>
<evidence type="ECO:0000256" key="1">
    <source>
        <dbReference type="SAM" id="Phobius"/>
    </source>
</evidence>
<keyword evidence="1" id="KW-1133">Transmembrane helix</keyword>
<organism evidence="2 3">
    <name type="scientific">Methanothermococcus okinawensis (strain DSM 14208 / JCM 11175 / IH1)</name>
    <dbReference type="NCBI Taxonomy" id="647113"/>
    <lineage>
        <taxon>Archaea</taxon>
        <taxon>Methanobacteriati</taxon>
        <taxon>Methanobacteriota</taxon>
        <taxon>Methanomada group</taxon>
        <taxon>Methanococci</taxon>
        <taxon>Methanococcales</taxon>
        <taxon>Methanococcaceae</taxon>
        <taxon>Methanothermococcus</taxon>
    </lineage>
</organism>
<keyword evidence="3" id="KW-1185">Reference proteome</keyword>
<dbReference type="GeneID" id="10772814"/>
<keyword evidence="1" id="KW-0812">Transmembrane</keyword>
<proteinExistence type="predicted"/>
<dbReference type="eggNOG" id="arCOG02080">
    <property type="taxonomic scope" value="Archaea"/>
</dbReference>
<evidence type="ECO:0008006" key="4">
    <source>
        <dbReference type="Google" id="ProtNLM"/>
    </source>
</evidence>
<evidence type="ECO:0000313" key="3">
    <source>
        <dbReference type="Proteomes" id="UP000009296"/>
    </source>
</evidence>
<dbReference type="PANTHER" id="PTHR35902:SF3">
    <property type="entry name" value="NPCBM-ASSOCIATED, NEW3 DOMAIN OF ALPHA-GALACTOSIDASE"/>
    <property type="match status" value="1"/>
</dbReference>